<dbReference type="SMART" id="SM00450">
    <property type="entry name" value="RHOD"/>
    <property type="match status" value="1"/>
</dbReference>
<dbReference type="SUPFAM" id="SSF52821">
    <property type="entry name" value="Rhodanese/Cell cycle control phosphatase"/>
    <property type="match status" value="1"/>
</dbReference>
<comment type="caution">
    <text evidence="2">The sequence shown here is derived from an EMBL/GenBank/DDBJ whole genome shotgun (WGS) entry which is preliminary data.</text>
</comment>
<accession>A0ABT1WI04</accession>
<gene>
    <name evidence="2" type="ORF">NQT62_11945</name>
</gene>
<dbReference type="InterPro" id="IPR001763">
    <property type="entry name" value="Rhodanese-like_dom"/>
</dbReference>
<feature type="domain" description="Rhodanese" evidence="1">
    <location>
        <begin position="38"/>
        <end position="141"/>
    </location>
</feature>
<dbReference type="EMBL" id="JANIGO010000004">
    <property type="protein sequence ID" value="MCQ8897145.1"/>
    <property type="molecule type" value="Genomic_DNA"/>
</dbReference>
<proteinExistence type="predicted"/>
<evidence type="ECO:0000313" key="2">
    <source>
        <dbReference type="EMBL" id="MCQ8897145.1"/>
    </source>
</evidence>
<dbReference type="RefSeq" id="WP_256764946.1">
    <property type="nucleotide sequence ID" value="NZ_JANIGO010000004.1"/>
</dbReference>
<dbReference type="PROSITE" id="PS50206">
    <property type="entry name" value="RHODANESE_3"/>
    <property type="match status" value="1"/>
</dbReference>
<reference evidence="2 3" key="1">
    <citation type="submission" date="2022-07" db="EMBL/GenBank/DDBJ databases">
        <authorList>
            <person name="Xamxidin M."/>
            <person name="Wu M."/>
        </authorList>
    </citation>
    <scope>NUCLEOTIDE SEQUENCE [LARGE SCALE GENOMIC DNA]</scope>
    <source>
        <strain evidence="2 3">NBRC 111650</strain>
    </source>
</reference>
<organism evidence="2 3">
    <name type="scientific">Limnobacter humi</name>
    <dbReference type="NCBI Taxonomy" id="1778671"/>
    <lineage>
        <taxon>Bacteria</taxon>
        <taxon>Pseudomonadati</taxon>
        <taxon>Pseudomonadota</taxon>
        <taxon>Betaproteobacteria</taxon>
        <taxon>Burkholderiales</taxon>
        <taxon>Burkholderiaceae</taxon>
        <taxon>Limnobacter</taxon>
    </lineage>
</organism>
<dbReference type="Pfam" id="PF00581">
    <property type="entry name" value="Rhodanese"/>
    <property type="match status" value="1"/>
</dbReference>
<dbReference type="Gene3D" id="3.40.250.10">
    <property type="entry name" value="Rhodanese-like domain"/>
    <property type="match status" value="1"/>
</dbReference>
<evidence type="ECO:0000313" key="3">
    <source>
        <dbReference type="Proteomes" id="UP001204142"/>
    </source>
</evidence>
<dbReference type="InterPro" id="IPR036873">
    <property type="entry name" value="Rhodanese-like_dom_sf"/>
</dbReference>
<dbReference type="Proteomes" id="UP001204142">
    <property type="component" value="Unassembled WGS sequence"/>
</dbReference>
<name>A0ABT1WI04_9BURK</name>
<sequence>MNTTLHELLNRAKQRAQERDLPYLGALTPDESWQLLQTDDTAVLVDVRTHAEADWVGQVSLSYDRSCHVEWSTYPDGTRNPDFVAELKARVQPHQIVLFLCRSGVRSHHAAAAAAEQGYIHAINILEGFEGDKNEHHRRSTQNGWRFRGLPWEQH</sequence>
<dbReference type="CDD" id="cd01522">
    <property type="entry name" value="RHOD_1"/>
    <property type="match status" value="1"/>
</dbReference>
<keyword evidence="3" id="KW-1185">Reference proteome</keyword>
<evidence type="ECO:0000259" key="1">
    <source>
        <dbReference type="PROSITE" id="PS50206"/>
    </source>
</evidence>
<protein>
    <submittedName>
        <fullName evidence="2">Rhodanese-like domain-containing protein</fullName>
    </submittedName>
</protein>